<evidence type="ECO:0000313" key="5">
    <source>
        <dbReference type="Proteomes" id="UP000693981"/>
    </source>
</evidence>
<comment type="caution">
    <text evidence="4">The sequence shown here is derived from an EMBL/GenBank/DDBJ whole genome shotgun (WGS) entry which is preliminary data.</text>
</comment>
<evidence type="ECO:0000256" key="1">
    <source>
        <dbReference type="ARBA" id="ARBA00010406"/>
    </source>
</evidence>
<evidence type="ECO:0000259" key="3">
    <source>
        <dbReference type="Pfam" id="PF02867"/>
    </source>
</evidence>
<dbReference type="Pfam" id="PF02867">
    <property type="entry name" value="Ribonuc_red_lgC"/>
    <property type="match status" value="1"/>
</dbReference>
<evidence type="ECO:0000256" key="2">
    <source>
        <dbReference type="SAM" id="MobiDB-lite"/>
    </source>
</evidence>
<feature type="compositionally biased region" description="Basic residues" evidence="2">
    <location>
        <begin position="209"/>
        <end position="218"/>
    </location>
</feature>
<dbReference type="InterPro" id="IPR039718">
    <property type="entry name" value="Rrm1"/>
</dbReference>
<dbReference type="OrthoDB" id="3000483at2759"/>
<dbReference type="EMBL" id="JAGDFL010000052">
    <property type="protein sequence ID" value="KAG7399482.1"/>
    <property type="molecule type" value="Genomic_DNA"/>
</dbReference>
<dbReference type="PANTHER" id="PTHR11573">
    <property type="entry name" value="RIBONUCLEOSIDE-DIPHOSPHATE REDUCTASE LARGE CHAIN"/>
    <property type="match status" value="1"/>
</dbReference>
<feature type="region of interest" description="Disordered" evidence="2">
    <location>
        <begin position="209"/>
        <end position="229"/>
    </location>
</feature>
<gene>
    <name evidence="4" type="primary">RNR1_1</name>
    <name evidence="4" type="ORF">PHYBOEH_008717</name>
</gene>
<dbReference type="GO" id="GO:0005524">
    <property type="term" value="F:ATP binding"/>
    <property type="evidence" value="ECO:0007669"/>
    <property type="project" value="TreeGrafter"/>
</dbReference>
<dbReference type="AlphaFoldDB" id="A0A8T1WZL4"/>
<reference evidence="4" key="1">
    <citation type="submission" date="2021-02" db="EMBL/GenBank/DDBJ databases">
        <authorList>
            <person name="Palmer J.M."/>
        </authorList>
    </citation>
    <scope>NUCLEOTIDE SEQUENCE</scope>
    <source>
        <strain evidence="4">SCRP23</strain>
    </source>
</reference>
<accession>A0A8T1WZL4</accession>
<feature type="compositionally biased region" description="Polar residues" evidence="2">
    <location>
        <begin position="219"/>
        <end position="228"/>
    </location>
</feature>
<sequence length="255" mass="29065">MKRVEANGQWSLFCPNEAPGLYECWGEEFEALFEKYEREGRARKTIKAQQLWFAILDAQIETGVPFMLYKDAANRKSNQQNLGTIRSSNLCCEVMEYTSPDEEAVCNLASVALPKFVENSVFDYKKLYEVVKVITRNLNKVIDVNYYPVAEARNSNIRHRPVASQDLADAFNLMSVAFNKNIFESYVAREFIVPPLCSAIESIRVRRRRTKVRERRGRPTSQASTETSMGLAAELGPYETFQGSPASKGIIQFDM</sequence>
<evidence type="ECO:0000313" key="4">
    <source>
        <dbReference type="EMBL" id="KAG7399482.1"/>
    </source>
</evidence>
<dbReference type="GO" id="GO:0004748">
    <property type="term" value="F:ribonucleoside-diphosphate reductase activity, thioredoxin disulfide as acceptor"/>
    <property type="evidence" value="ECO:0007669"/>
    <property type="project" value="TreeGrafter"/>
</dbReference>
<proteinExistence type="inferred from homology"/>
<dbReference type="GO" id="GO:0009263">
    <property type="term" value="P:deoxyribonucleotide biosynthetic process"/>
    <property type="evidence" value="ECO:0007669"/>
    <property type="project" value="TreeGrafter"/>
</dbReference>
<keyword evidence="5" id="KW-1185">Reference proteome</keyword>
<dbReference type="Proteomes" id="UP000693981">
    <property type="component" value="Unassembled WGS sequence"/>
</dbReference>
<dbReference type="GO" id="GO:0005971">
    <property type="term" value="C:ribonucleoside-diphosphate reductase complex"/>
    <property type="evidence" value="ECO:0007669"/>
    <property type="project" value="TreeGrafter"/>
</dbReference>
<dbReference type="InterPro" id="IPR000788">
    <property type="entry name" value="RNR_lg_C"/>
</dbReference>
<dbReference type="PANTHER" id="PTHR11573:SF6">
    <property type="entry name" value="RIBONUCLEOSIDE-DIPHOSPHATE REDUCTASE LARGE SUBUNIT"/>
    <property type="match status" value="1"/>
</dbReference>
<protein>
    <submittedName>
        <fullName evidence="4">Ribonucleotide-diphosphate reductase subunit rnr1</fullName>
    </submittedName>
</protein>
<organism evidence="4 5">
    <name type="scientific">Phytophthora boehmeriae</name>
    <dbReference type="NCBI Taxonomy" id="109152"/>
    <lineage>
        <taxon>Eukaryota</taxon>
        <taxon>Sar</taxon>
        <taxon>Stramenopiles</taxon>
        <taxon>Oomycota</taxon>
        <taxon>Peronosporomycetes</taxon>
        <taxon>Peronosporales</taxon>
        <taxon>Peronosporaceae</taxon>
        <taxon>Phytophthora</taxon>
    </lineage>
</organism>
<name>A0A8T1WZL4_9STRA</name>
<feature type="domain" description="Ribonucleotide reductase large subunit C-terminal" evidence="3">
    <location>
        <begin position="1"/>
        <end position="180"/>
    </location>
</feature>
<comment type="similarity">
    <text evidence="1">Belongs to the ribonucleoside diphosphate reductase large chain family.</text>
</comment>